<evidence type="ECO:0000256" key="5">
    <source>
        <dbReference type="ARBA" id="ARBA00023002"/>
    </source>
</evidence>
<sequence>MQAQHTVIDRVDQVAEDVVSLVLRAATGPLAPWEPGAHIDLTLPNWLTRSYSLCGDPADQEHYRVAVRHDPLSRGGSEYIHHYFRPGRALEVSPPRNHFPLLPAPRYLFLAGGIGITPLLPMLAAAVAADIPATLVYVGRSTSTMPFAEGLRARYGDRVRLVATSEDGRPGLGALAESLAPDALVYCCGPAPMIAAAQAAFPAERLHTERFRPAARTFAPNTPFDAVCARSGRTVPVAADQSLLDALKRAGYPVASGCREGVCGSCELTVLSGNPEHRDDIGAPAGRMYACVSRALTPELHLDL</sequence>
<evidence type="ECO:0000313" key="10">
    <source>
        <dbReference type="EMBL" id="ARX80992.1"/>
    </source>
</evidence>
<dbReference type="PANTHER" id="PTHR47354">
    <property type="entry name" value="NADH OXIDOREDUCTASE HCR"/>
    <property type="match status" value="1"/>
</dbReference>
<proteinExistence type="predicted"/>
<evidence type="ECO:0000256" key="2">
    <source>
        <dbReference type="ARBA" id="ARBA00022630"/>
    </source>
</evidence>
<feature type="domain" description="FAD-binding FR-type" evidence="9">
    <location>
        <begin position="1"/>
        <end position="102"/>
    </location>
</feature>
<dbReference type="InterPro" id="IPR036010">
    <property type="entry name" value="2Fe-2S_ferredoxin-like_sf"/>
</dbReference>
<dbReference type="Gene3D" id="3.10.20.30">
    <property type="match status" value="1"/>
</dbReference>
<organism evidence="10 11">
    <name type="scientific">Streptomyces alboflavus</name>
    <dbReference type="NCBI Taxonomy" id="67267"/>
    <lineage>
        <taxon>Bacteria</taxon>
        <taxon>Bacillati</taxon>
        <taxon>Actinomycetota</taxon>
        <taxon>Actinomycetes</taxon>
        <taxon>Kitasatosporales</taxon>
        <taxon>Streptomycetaceae</taxon>
        <taxon>Streptomyces</taxon>
    </lineage>
</organism>
<dbReference type="Pfam" id="PF00111">
    <property type="entry name" value="Fer2"/>
    <property type="match status" value="1"/>
</dbReference>
<dbReference type="GO" id="GO:0051213">
    <property type="term" value="F:dioxygenase activity"/>
    <property type="evidence" value="ECO:0007669"/>
    <property type="project" value="UniProtKB-KW"/>
</dbReference>
<dbReference type="GO" id="GO:0046872">
    <property type="term" value="F:metal ion binding"/>
    <property type="evidence" value="ECO:0007669"/>
    <property type="project" value="UniProtKB-KW"/>
</dbReference>
<keyword evidence="2" id="KW-0285">Flavoprotein</keyword>
<dbReference type="SUPFAM" id="SSF63380">
    <property type="entry name" value="Riboflavin synthase domain-like"/>
    <property type="match status" value="1"/>
</dbReference>
<dbReference type="CDD" id="cd00207">
    <property type="entry name" value="fer2"/>
    <property type="match status" value="1"/>
</dbReference>
<dbReference type="InterPro" id="IPR050415">
    <property type="entry name" value="MRET"/>
</dbReference>
<keyword evidence="10" id="KW-0223">Dioxygenase</keyword>
<dbReference type="STRING" id="67267.GCA_000716675_00717"/>
<keyword evidence="4" id="KW-0479">Metal-binding</keyword>
<evidence type="ECO:0000256" key="6">
    <source>
        <dbReference type="ARBA" id="ARBA00023004"/>
    </source>
</evidence>
<dbReference type="OrthoDB" id="502624at2"/>
<protein>
    <submittedName>
        <fullName evidence="10">Phthalate 4,5-dioxygenase</fullName>
    </submittedName>
</protein>
<dbReference type="SUPFAM" id="SSF52343">
    <property type="entry name" value="Ferredoxin reductase-like, C-terminal NADP-linked domain"/>
    <property type="match status" value="1"/>
</dbReference>
<evidence type="ECO:0000256" key="7">
    <source>
        <dbReference type="ARBA" id="ARBA00023014"/>
    </source>
</evidence>
<gene>
    <name evidence="10" type="ORF">SMD44_00390</name>
</gene>
<dbReference type="KEGG" id="salf:SMD44_00390"/>
<dbReference type="Gene3D" id="3.40.50.80">
    <property type="entry name" value="Nucleotide-binding domain of ferredoxin-NADP reductase (FNR) module"/>
    <property type="match status" value="1"/>
</dbReference>
<dbReference type="PRINTS" id="PR00409">
    <property type="entry name" value="PHDIOXRDTASE"/>
</dbReference>
<name>A0A1Z1W3J7_9ACTN</name>
<dbReference type="InterPro" id="IPR001433">
    <property type="entry name" value="OxRdtase_FAD/NAD-bd"/>
</dbReference>
<keyword evidence="6" id="KW-0408">Iron</keyword>
<dbReference type="PROSITE" id="PS51085">
    <property type="entry name" value="2FE2S_FER_2"/>
    <property type="match status" value="1"/>
</dbReference>
<evidence type="ECO:0000259" key="9">
    <source>
        <dbReference type="PROSITE" id="PS51384"/>
    </source>
</evidence>
<dbReference type="InterPro" id="IPR006058">
    <property type="entry name" value="2Fe2S_fd_BS"/>
</dbReference>
<dbReference type="AlphaFoldDB" id="A0A1Z1W3J7"/>
<evidence type="ECO:0000256" key="3">
    <source>
        <dbReference type="ARBA" id="ARBA00022714"/>
    </source>
</evidence>
<dbReference type="InterPro" id="IPR017938">
    <property type="entry name" value="Riboflavin_synthase-like_b-brl"/>
</dbReference>
<dbReference type="InterPro" id="IPR017927">
    <property type="entry name" value="FAD-bd_FR_type"/>
</dbReference>
<evidence type="ECO:0000313" key="11">
    <source>
        <dbReference type="Proteomes" id="UP000195880"/>
    </source>
</evidence>
<dbReference type="InterPro" id="IPR001041">
    <property type="entry name" value="2Fe-2S_ferredoxin-type"/>
</dbReference>
<dbReference type="PROSITE" id="PS51384">
    <property type="entry name" value="FAD_FR"/>
    <property type="match status" value="1"/>
</dbReference>
<accession>A0A1Z1W3J7</accession>
<dbReference type="GO" id="GO:0051537">
    <property type="term" value="F:2 iron, 2 sulfur cluster binding"/>
    <property type="evidence" value="ECO:0007669"/>
    <property type="project" value="UniProtKB-KW"/>
</dbReference>
<keyword evidence="7" id="KW-0411">Iron-sulfur</keyword>
<dbReference type="SUPFAM" id="SSF54292">
    <property type="entry name" value="2Fe-2S ferredoxin-like"/>
    <property type="match status" value="1"/>
</dbReference>
<dbReference type="Proteomes" id="UP000195880">
    <property type="component" value="Chromosome"/>
</dbReference>
<dbReference type="PANTHER" id="PTHR47354:SF1">
    <property type="entry name" value="CARNITINE MONOOXYGENASE REDUCTASE SUBUNIT"/>
    <property type="match status" value="1"/>
</dbReference>
<dbReference type="RefSeq" id="WP_087882600.1">
    <property type="nucleotide sequence ID" value="NZ_CP021748.1"/>
</dbReference>
<dbReference type="eggNOG" id="COG1018">
    <property type="taxonomic scope" value="Bacteria"/>
</dbReference>
<dbReference type="CDD" id="cd06185">
    <property type="entry name" value="PDR_like"/>
    <property type="match status" value="1"/>
</dbReference>
<dbReference type="Gene3D" id="2.40.30.10">
    <property type="entry name" value="Translation factors"/>
    <property type="match status" value="1"/>
</dbReference>
<dbReference type="InterPro" id="IPR012675">
    <property type="entry name" value="Beta-grasp_dom_sf"/>
</dbReference>
<dbReference type="InterPro" id="IPR039261">
    <property type="entry name" value="FNR_nucleotide-bd"/>
</dbReference>
<comment type="cofactor">
    <cofactor evidence="1">
        <name>FAD</name>
        <dbReference type="ChEBI" id="CHEBI:57692"/>
    </cofactor>
</comment>
<evidence type="ECO:0000259" key="8">
    <source>
        <dbReference type="PROSITE" id="PS51085"/>
    </source>
</evidence>
<keyword evidence="5" id="KW-0560">Oxidoreductase</keyword>
<feature type="domain" description="2Fe-2S ferredoxin-type" evidence="8">
    <location>
        <begin position="225"/>
        <end position="304"/>
    </location>
</feature>
<keyword evidence="11" id="KW-1185">Reference proteome</keyword>
<reference evidence="10 11" key="1">
    <citation type="submission" date="2017-05" db="EMBL/GenBank/DDBJ databases">
        <title>Streptomyces alboflavus Genome sequencing and assembly.</title>
        <authorList>
            <person name="Wang Y."/>
            <person name="Du B."/>
            <person name="Ding Y."/>
            <person name="Liu H."/>
            <person name="Hou Q."/>
            <person name="Liu K."/>
            <person name="Wang C."/>
            <person name="Yao L."/>
        </authorList>
    </citation>
    <scope>NUCLEOTIDE SEQUENCE [LARGE SCALE GENOMIC DNA]</scope>
    <source>
        <strain evidence="10 11">MDJK44</strain>
    </source>
</reference>
<dbReference type="PROSITE" id="PS00197">
    <property type="entry name" value="2FE2S_FER_1"/>
    <property type="match status" value="1"/>
</dbReference>
<evidence type="ECO:0000256" key="4">
    <source>
        <dbReference type="ARBA" id="ARBA00022723"/>
    </source>
</evidence>
<evidence type="ECO:0000256" key="1">
    <source>
        <dbReference type="ARBA" id="ARBA00001974"/>
    </source>
</evidence>
<dbReference type="EMBL" id="CP021748">
    <property type="protein sequence ID" value="ARX80992.1"/>
    <property type="molecule type" value="Genomic_DNA"/>
</dbReference>
<dbReference type="Pfam" id="PF00175">
    <property type="entry name" value="NAD_binding_1"/>
    <property type="match status" value="1"/>
</dbReference>
<keyword evidence="3" id="KW-0001">2Fe-2S</keyword>